<dbReference type="PANTHER" id="PTHR21015:SF22">
    <property type="entry name" value="GLYCOSYLTRANSFERASE"/>
    <property type="match status" value="1"/>
</dbReference>
<dbReference type="GO" id="GO:0016757">
    <property type="term" value="F:glycosyltransferase activity"/>
    <property type="evidence" value="ECO:0007669"/>
    <property type="project" value="TreeGrafter"/>
</dbReference>
<accession>A0A1I6GJ68</accession>
<evidence type="ECO:0000313" key="1">
    <source>
        <dbReference type="EMBL" id="SFR42216.1"/>
    </source>
</evidence>
<dbReference type="Gene3D" id="3.40.50.11190">
    <property type="match status" value="1"/>
</dbReference>
<dbReference type="AlphaFoldDB" id="A0A1I6GJ68"/>
<dbReference type="EMBL" id="FOYV01000001">
    <property type="protein sequence ID" value="SFR42216.1"/>
    <property type="molecule type" value="Genomic_DNA"/>
</dbReference>
<organism evidence="1 2">
    <name type="scientific">Marinobacter gudaonensis</name>
    <dbReference type="NCBI Taxonomy" id="375760"/>
    <lineage>
        <taxon>Bacteria</taxon>
        <taxon>Pseudomonadati</taxon>
        <taxon>Pseudomonadota</taxon>
        <taxon>Gammaproteobacteria</taxon>
        <taxon>Pseudomonadales</taxon>
        <taxon>Marinobacteraceae</taxon>
        <taxon>Marinobacter</taxon>
    </lineage>
</organism>
<gene>
    <name evidence="1" type="ORF">SAMN04488073_0937</name>
</gene>
<evidence type="ECO:0000313" key="2">
    <source>
        <dbReference type="Proteomes" id="UP000199290"/>
    </source>
</evidence>
<dbReference type="PANTHER" id="PTHR21015">
    <property type="entry name" value="UDP-N-ACETYLGLUCOSAMINE--N-ACETYLMURAMYL-(PENTAPEPTIDE) PYROPHOSPHORYL-UNDECAPRENOL N-ACETYLGLUCOSAMINE TRANSFERASE 1"/>
    <property type="match status" value="1"/>
</dbReference>
<name>A0A1I6GJ68_9GAMM</name>
<keyword evidence="2" id="KW-1185">Reference proteome</keyword>
<protein>
    <submittedName>
        <fullName evidence="1">UDP-N-acetylglucosamine:LPS N-acetylglucosamine transferase</fullName>
    </submittedName>
</protein>
<reference evidence="2" key="1">
    <citation type="submission" date="2016-10" db="EMBL/GenBank/DDBJ databases">
        <authorList>
            <person name="Varghese N."/>
            <person name="Submissions S."/>
        </authorList>
    </citation>
    <scope>NUCLEOTIDE SEQUENCE [LARGE SCALE GENOMIC DNA]</scope>
    <source>
        <strain evidence="2">CGMCC 1.6294</strain>
    </source>
</reference>
<keyword evidence="1" id="KW-0808">Transferase</keyword>
<dbReference type="STRING" id="375760.SAMN04488073_0937"/>
<dbReference type="SUPFAM" id="SSF53756">
    <property type="entry name" value="UDP-Glycosyltransferase/glycogen phosphorylase"/>
    <property type="match status" value="1"/>
</dbReference>
<sequence length="374" mass="41214">MFSSLLKYLWVRLPSMRGLFFKPRAQTYLFLPINGAGLGHLTRSLAIARRLKKDQPDAEIVFLTTSIGVTLIHREGFACHHVTPAALLNAGAIEWNSLFFKSLKNVLDIHKPHCLVFDGTIPYLGLQRVMHSYRTIRYVWIKRGLYKDGTDTKRLTSLSKGFEAVISPGELGADVTGPVNGSKIHEVEPISLLDSSDLLEKTVARQLLRLDSSQRCAYVQLGAGNINGIADVQDRIIAVLKRKGIQVVLGQSPIALKPKPDLRADSVIVDYPNSKYFAAFDFAVLAGGYNSVCEAVLLGLPAVFFPNTETGADDQLKRVQNARLFGRYEVMVEFSENEFERVVDKLLAEGPSSEGQSGQRNGAASAVSLLARVR</sequence>
<proteinExistence type="predicted"/>
<dbReference type="Gene3D" id="3.40.50.2000">
    <property type="entry name" value="Glycogen Phosphorylase B"/>
    <property type="match status" value="1"/>
</dbReference>
<dbReference type="Proteomes" id="UP000199290">
    <property type="component" value="Unassembled WGS sequence"/>
</dbReference>